<dbReference type="STRING" id="428990.SAMN06295987_10411"/>
<name>A0A1U6I1X5_9SPHN</name>
<dbReference type="InterPro" id="IPR009339">
    <property type="entry name" value="DUF998"/>
</dbReference>
<feature type="transmembrane region" description="Helical" evidence="1">
    <location>
        <begin position="106"/>
        <end position="127"/>
    </location>
</feature>
<keyword evidence="1" id="KW-0472">Membrane</keyword>
<keyword evidence="1" id="KW-0812">Transmembrane</keyword>
<reference evidence="3" key="1">
    <citation type="submission" date="2017-02" db="EMBL/GenBank/DDBJ databases">
        <authorList>
            <person name="Varghese N."/>
            <person name="Submissions S."/>
        </authorList>
    </citation>
    <scope>NUCLEOTIDE SEQUENCE [LARGE SCALE GENOMIC DNA]</scope>
    <source>
        <strain evidence="3">SM117</strain>
    </source>
</reference>
<accession>A0A1U6I1X5</accession>
<feature type="transmembrane region" description="Helical" evidence="1">
    <location>
        <begin position="63"/>
        <end position="85"/>
    </location>
</feature>
<feature type="transmembrane region" description="Helical" evidence="1">
    <location>
        <begin position="139"/>
        <end position="162"/>
    </location>
</feature>
<dbReference type="Pfam" id="PF06197">
    <property type="entry name" value="DUF998"/>
    <property type="match status" value="1"/>
</dbReference>
<organism evidence="2 3">
    <name type="scientific">Novosphingobium mathurense</name>
    <dbReference type="NCBI Taxonomy" id="428990"/>
    <lineage>
        <taxon>Bacteria</taxon>
        <taxon>Pseudomonadati</taxon>
        <taxon>Pseudomonadota</taxon>
        <taxon>Alphaproteobacteria</taxon>
        <taxon>Sphingomonadales</taxon>
        <taxon>Sphingomonadaceae</taxon>
        <taxon>Novosphingobium</taxon>
    </lineage>
</organism>
<gene>
    <name evidence="2" type="ORF">SAMN06295987_10411</name>
</gene>
<dbReference type="EMBL" id="FVZE01000004">
    <property type="protein sequence ID" value="SLK01971.1"/>
    <property type="molecule type" value="Genomic_DNA"/>
</dbReference>
<evidence type="ECO:0000256" key="1">
    <source>
        <dbReference type="SAM" id="Phobius"/>
    </source>
</evidence>
<evidence type="ECO:0000313" key="2">
    <source>
        <dbReference type="EMBL" id="SLK01971.1"/>
    </source>
</evidence>
<dbReference type="RefSeq" id="WP_054944293.1">
    <property type="nucleotide sequence ID" value="NZ_FVZE01000004.1"/>
</dbReference>
<protein>
    <submittedName>
        <fullName evidence="2">Hypothetical membrane protein</fullName>
    </submittedName>
</protein>
<dbReference type="Proteomes" id="UP000190989">
    <property type="component" value="Unassembled WGS sequence"/>
</dbReference>
<dbReference type="AlphaFoldDB" id="A0A1U6I1X5"/>
<keyword evidence="3" id="KW-1185">Reference proteome</keyword>
<sequence length="242" mass="25053">MNGKSHQLRLAGWLWLLAGLSYLSAETIAAAAFPNYSYASNYVSDLGVPYADVIDDRVLRSGLAWVMNWCGFILDGALFAAASVVATQLARRAKVGAGSGVKPWAAIFLALALIHSGGTVLVGLVHSGSRELASGIDRYHVLGAAMAILGGNLALIAAAILARRLGLPPAWRRASAGLGLFGLGSLALLEVNRTGGITMLPDGVLERASIYPITAWEVVTGLTLLVAGSRFEAAAPAETGAT</sequence>
<proteinExistence type="predicted"/>
<evidence type="ECO:0000313" key="3">
    <source>
        <dbReference type="Proteomes" id="UP000190989"/>
    </source>
</evidence>
<keyword evidence="1" id="KW-1133">Transmembrane helix</keyword>